<proteinExistence type="predicted"/>
<evidence type="ECO:0000313" key="1">
    <source>
        <dbReference type="EMBL" id="DAD82736.1"/>
    </source>
</evidence>
<protein>
    <submittedName>
        <fullName evidence="1">Uncharacterized protein</fullName>
    </submittedName>
</protein>
<organism evidence="1">
    <name type="scientific">Siphoviridae sp. ctrpg19</name>
    <dbReference type="NCBI Taxonomy" id="2826481"/>
    <lineage>
        <taxon>Viruses</taxon>
        <taxon>Duplodnaviria</taxon>
        <taxon>Heunggongvirae</taxon>
        <taxon>Uroviricota</taxon>
        <taxon>Caudoviricetes</taxon>
    </lineage>
</organism>
<name>A0A8S5MKJ7_9CAUD</name>
<sequence>MQLEVQVHRLIRAMTSYYQLLTKQKDTRRVHLLMILSEVIAQHRLLVVAMI</sequence>
<dbReference type="EMBL" id="BK014923">
    <property type="protein sequence ID" value="DAD82736.1"/>
    <property type="molecule type" value="Genomic_DNA"/>
</dbReference>
<reference evidence="1" key="1">
    <citation type="journal article" date="2021" name="Proc. Natl. Acad. Sci. U.S.A.">
        <title>A Catalog of Tens of Thousands of Viruses from Human Metagenomes Reveals Hidden Associations with Chronic Diseases.</title>
        <authorList>
            <person name="Tisza M.J."/>
            <person name="Buck C.B."/>
        </authorList>
    </citation>
    <scope>NUCLEOTIDE SEQUENCE</scope>
    <source>
        <strain evidence="1">Ctrpg19</strain>
    </source>
</reference>
<accession>A0A8S5MKJ7</accession>